<dbReference type="RefSeq" id="WP_377712992.1">
    <property type="nucleotide sequence ID" value="NZ_JBHTJM010000002.1"/>
</dbReference>
<evidence type="ECO:0000313" key="2">
    <source>
        <dbReference type="EMBL" id="MFD0962881.1"/>
    </source>
</evidence>
<feature type="domain" description="NadR/Ttd14 AAA" evidence="1">
    <location>
        <begin position="3"/>
        <end position="168"/>
    </location>
</feature>
<dbReference type="Gene3D" id="3.40.50.300">
    <property type="entry name" value="P-loop containing nucleotide triphosphate hydrolases"/>
    <property type="match status" value="1"/>
</dbReference>
<evidence type="ECO:0000313" key="3">
    <source>
        <dbReference type="Proteomes" id="UP001596997"/>
    </source>
</evidence>
<keyword evidence="3" id="KW-1185">Reference proteome</keyword>
<evidence type="ECO:0000259" key="1">
    <source>
        <dbReference type="Pfam" id="PF13521"/>
    </source>
</evidence>
<accession>A0ABW3HZ71</accession>
<gene>
    <name evidence="2" type="ORF">ACFQ1O_02560</name>
</gene>
<comment type="caution">
    <text evidence="2">The sequence shown here is derived from an EMBL/GenBank/DDBJ whole genome shotgun (WGS) entry which is preliminary data.</text>
</comment>
<proteinExistence type="predicted"/>
<dbReference type="Pfam" id="PF13521">
    <property type="entry name" value="AAA_28"/>
    <property type="match status" value="1"/>
</dbReference>
<dbReference type="InterPro" id="IPR027417">
    <property type="entry name" value="P-loop_NTPase"/>
</dbReference>
<dbReference type="Proteomes" id="UP001596997">
    <property type="component" value="Unassembled WGS sequence"/>
</dbReference>
<dbReference type="SUPFAM" id="SSF52540">
    <property type="entry name" value="P-loop containing nucleoside triphosphate hydrolases"/>
    <property type="match status" value="1"/>
</dbReference>
<dbReference type="EMBL" id="JBHTJM010000002">
    <property type="protein sequence ID" value="MFD0962881.1"/>
    <property type="molecule type" value="Genomic_DNA"/>
</dbReference>
<protein>
    <submittedName>
        <fullName evidence="2">AAA family ATPase</fullName>
    </submittedName>
</protein>
<sequence>MKRVILTGGPGTGKTTIISTLKKRGFVCFPEISREIILEAQKTRNIDQLFLSHPDEFNEKLLSGRIQQFKNCEQYKPNTVFIDRALPDIVAYNDYVKVSSSKEVINAVNEYRYDFVFIFPPWESIYKNDNERYESFEEAQKIHESLKATYIDLGYEVCEVPIGNVEERANYILNVIEYS</sequence>
<reference evidence="3" key="1">
    <citation type="journal article" date="2019" name="Int. J. Syst. Evol. Microbiol.">
        <title>The Global Catalogue of Microorganisms (GCM) 10K type strain sequencing project: providing services to taxonomists for standard genome sequencing and annotation.</title>
        <authorList>
            <consortium name="The Broad Institute Genomics Platform"/>
            <consortium name="The Broad Institute Genome Sequencing Center for Infectious Disease"/>
            <person name="Wu L."/>
            <person name="Ma J."/>
        </authorList>
    </citation>
    <scope>NUCLEOTIDE SEQUENCE [LARGE SCALE GENOMIC DNA]</scope>
    <source>
        <strain evidence="3">CCUG 62114</strain>
    </source>
</reference>
<dbReference type="InterPro" id="IPR038727">
    <property type="entry name" value="NadR/Ttd14_AAA_dom"/>
</dbReference>
<name>A0ABW3HZ71_9FLAO</name>
<organism evidence="2 3">
    <name type="scientific">Pseudofulvibacter geojedonensis</name>
    <dbReference type="NCBI Taxonomy" id="1123758"/>
    <lineage>
        <taxon>Bacteria</taxon>
        <taxon>Pseudomonadati</taxon>
        <taxon>Bacteroidota</taxon>
        <taxon>Flavobacteriia</taxon>
        <taxon>Flavobacteriales</taxon>
        <taxon>Flavobacteriaceae</taxon>
        <taxon>Pseudofulvibacter</taxon>
    </lineage>
</organism>